<sequence length="102" mass="11410">MTDQRRANLPHLFPKNTSSTDPFTSHRVPVRQAPLPDRDRAQHGNALQGQIQQLRPIAEQAKEAQQALGIQDGIGLRIQFESFNDVKLAFESLANKPKDGLK</sequence>
<evidence type="ECO:0000313" key="3">
    <source>
        <dbReference type="EMBL" id="VFB20567.1"/>
    </source>
</evidence>
<dbReference type="EMBL" id="CAACYJ010000024">
    <property type="protein sequence ID" value="VFB18967.1"/>
    <property type="molecule type" value="Genomic_DNA"/>
</dbReference>
<dbReference type="AlphaFoldDB" id="A0A449IMC6"/>
<evidence type="ECO:0000313" key="2">
    <source>
        <dbReference type="EMBL" id="VFB18967.1"/>
    </source>
</evidence>
<proteinExistence type="predicted"/>
<gene>
    <name evidence="2" type="ORF">NCTC10754_01536</name>
    <name evidence="3" type="ORF">NCTC10754_03186</name>
</gene>
<dbReference type="RefSeq" id="WP_205125775.1">
    <property type="nucleotide sequence ID" value="NZ_CAACYJ010000024.1"/>
</dbReference>
<evidence type="ECO:0000256" key="1">
    <source>
        <dbReference type="SAM" id="MobiDB-lite"/>
    </source>
</evidence>
<name>A0A449IMC6_PSEFR</name>
<dbReference type="EMBL" id="CAACYJ010000035">
    <property type="protein sequence ID" value="VFB20567.1"/>
    <property type="molecule type" value="Genomic_DNA"/>
</dbReference>
<evidence type="ECO:0000313" key="4">
    <source>
        <dbReference type="Proteomes" id="UP000330809"/>
    </source>
</evidence>
<feature type="region of interest" description="Disordered" evidence="1">
    <location>
        <begin position="1"/>
        <end position="29"/>
    </location>
</feature>
<accession>A0A449IMC6</accession>
<reference evidence="3 4" key="1">
    <citation type="submission" date="2019-02" db="EMBL/GenBank/DDBJ databases">
        <authorList>
            <consortium name="Pathogen Informatics"/>
        </authorList>
    </citation>
    <scope>NUCLEOTIDE SEQUENCE [LARGE SCALE GENOMIC DNA]</scope>
    <source>
        <strain evidence="3 4">3012STDY7103891</strain>
    </source>
</reference>
<protein>
    <submittedName>
        <fullName evidence="3">Uncharacterized protein</fullName>
    </submittedName>
</protein>
<organism evidence="3 4">
    <name type="scientific">Pseudomonas fragi</name>
    <dbReference type="NCBI Taxonomy" id="296"/>
    <lineage>
        <taxon>Bacteria</taxon>
        <taxon>Pseudomonadati</taxon>
        <taxon>Pseudomonadota</taxon>
        <taxon>Gammaproteobacteria</taxon>
        <taxon>Pseudomonadales</taxon>
        <taxon>Pseudomonadaceae</taxon>
        <taxon>Pseudomonas</taxon>
    </lineage>
</organism>
<dbReference type="Proteomes" id="UP000330809">
    <property type="component" value="Unassembled WGS sequence"/>
</dbReference>